<dbReference type="PANTHER" id="PTHR47481">
    <property type="match status" value="1"/>
</dbReference>
<proteinExistence type="predicted"/>
<reference evidence="1 2" key="1">
    <citation type="submission" date="2015-01" db="EMBL/GenBank/DDBJ databases">
        <title>Genome of allotetraploid Gossypium barbadense reveals genomic plasticity and fiber elongation in cotton evolution.</title>
        <authorList>
            <person name="Chen X."/>
            <person name="Liu X."/>
            <person name="Zhao B."/>
            <person name="Zheng H."/>
            <person name="Hu Y."/>
            <person name="Lu G."/>
            <person name="Yang C."/>
            <person name="Chen J."/>
            <person name="Shan C."/>
            <person name="Zhang L."/>
            <person name="Zhou Y."/>
            <person name="Wang L."/>
            <person name="Guo W."/>
            <person name="Bai Y."/>
            <person name="Ruan J."/>
            <person name="Shangguan X."/>
            <person name="Mao Y."/>
            <person name="Jiang J."/>
            <person name="Zhu Y."/>
            <person name="Lei J."/>
            <person name="Kang H."/>
            <person name="Chen S."/>
            <person name="He X."/>
            <person name="Wang R."/>
            <person name="Wang Y."/>
            <person name="Chen J."/>
            <person name="Wang L."/>
            <person name="Yu S."/>
            <person name="Wang B."/>
            <person name="Wei J."/>
            <person name="Song S."/>
            <person name="Lu X."/>
            <person name="Gao Z."/>
            <person name="Gu W."/>
            <person name="Deng X."/>
            <person name="Ma D."/>
            <person name="Wang S."/>
            <person name="Liang W."/>
            <person name="Fang L."/>
            <person name="Cai C."/>
            <person name="Zhu X."/>
            <person name="Zhou B."/>
            <person name="Zhang Y."/>
            <person name="Chen Z."/>
            <person name="Xu S."/>
            <person name="Zhu R."/>
            <person name="Wang S."/>
            <person name="Zhang T."/>
            <person name="Zhao G."/>
        </authorList>
    </citation>
    <scope>NUCLEOTIDE SEQUENCE [LARGE SCALE GENOMIC DNA]</scope>
    <source>
        <strain evidence="2">cv. Xinhai21</strain>
        <tissue evidence="1">Leaf</tissue>
    </source>
</reference>
<evidence type="ECO:0000313" key="2">
    <source>
        <dbReference type="Proteomes" id="UP000239757"/>
    </source>
</evidence>
<accession>A0A2P5YG37</accession>
<organism evidence="1 2">
    <name type="scientific">Gossypium barbadense</name>
    <name type="common">Sea Island cotton</name>
    <name type="synonym">Hibiscus barbadensis</name>
    <dbReference type="NCBI Taxonomy" id="3634"/>
    <lineage>
        <taxon>Eukaryota</taxon>
        <taxon>Viridiplantae</taxon>
        <taxon>Streptophyta</taxon>
        <taxon>Embryophyta</taxon>
        <taxon>Tracheophyta</taxon>
        <taxon>Spermatophyta</taxon>
        <taxon>Magnoliopsida</taxon>
        <taxon>eudicotyledons</taxon>
        <taxon>Gunneridae</taxon>
        <taxon>Pentapetalae</taxon>
        <taxon>rosids</taxon>
        <taxon>malvids</taxon>
        <taxon>Malvales</taxon>
        <taxon>Malvaceae</taxon>
        <taxon>Malvoideae</taxon>
        <taxon>Gossypium</taxon>
    </lineage>
</organism>
<protein>
    <recommendedName>
        <fullName evidence="3">Retrotransposon Copia-like N-terminal domain-containing protein</fullName>
    </recommendedName>
</protein>
<evidence type="ECO:0008006" key="3">
    <source>
        <dbReference type="Google" id="ProtNLM"/>
    </source>
</evidence>
<dbReference type="EMBL" id="KZ663247">
    <property type="protein sequence ID" value="PPS14514.1"/>
    <property type="molecule type" value="Genomic_DNA"/>
</dbReference>
<sequence length="213" mass="24235">MAGEIDSSGFDNSFNSASVLTTPFSNKSITIRLDETNYLLWKQMVFFMIKGNSLEKHIDGVKKRELSMNEYLIEIQLICDSLESCGHLVSKAMHISTILTRLPAEYEFIVSFYQALQSVFRGRRRGRGSRPQCWICGKIGHRTLLYYHRFDQSYSDESCLMSLAMSTASVNFTGFSNEAAIINSPLVKLTMLLLLQQLLRMVPRIQILVSSII</sequence>
<dbReference type="Proteomes" id="UP000239757">
    <property type="component" value="Unassembled WGS sequence"/>
</dbReference>
<dbReference type="PANTHER" id="PTHR47481:SF30">
    <property type="entry name" value="CCHC-TYPE DOMAIN-CONTAINING PROTEIN"/>
    <property type="match status" value="1"/>
</dbReference>
<dbReference type="OrthoDB" id="1845088at2759"/>
<dbReference type="AlphaFoldDB" id="A0A2P5YG37"/>
<evidence type="ECO:0000313" key="1">
    <source>
        <dbReference type="EMBL" id="PPS14514.1"/>
    </source>
</evidence>
<gene>
    <name evidence="1" type="ORF">GOBAR_AA06071</name>
</gene>
<name>A0A2P5YG37_GOSBA</name>